<feature type="region of interest" description="Disordered" evidence="1">
    <location>
        <begin position="122"/>
        <end position="213"/>
    </location>
</feature>
<protein>
    <submittedName>
        <fullName evidence="2">Uncharacterized protein</fullName>
    </submittedName>
</protein>
<feature type="compositionally biased region" description="Basic and acidic residues" evidence="1">
    <location>
        <begin position="155"/>
        <end position="170"/>
    </location>
</feature>
<organism evidence="2">
    <name type="scientific">bioreactor metagenome</name>
    <dbReference type="NCBI Taxonomy" id="1076179"/>
    <lineage>
        <taxon>unclassified sequences</taxon>
        <taxon>metagenomes</taxon>
        <taxon>ecological metagenomes</taxon>
    </lineage>
</organism>
<feature type="region of interest" description="Disordered" evidence="1">
    <location>
        <begin position="303"/>
        <end position="345"/>
    </location>
</feature>
<dbReference type="AlphaFoldDB" id="A0A645AED1"/>
<gene>
    <name evidence="2" type="ORF">SDC9_98288</name>
</gene>
<reference evidence="2" key="1">
    <citation type="submission" date="2019-08" db="EMBL/GenBank/DDBJ databases">
        <authorList>
            <person name="Kucharzyk K."/>
            <person name="Murdoch R.W."/>
            <person name="Higgins S."/>
            <person name="Loffler F."/>
        </authorList>
    </citation>
    <scope>NUCLEOTIDE SEQUENCE</scope>
</reference>
<dbReference type="EMBL" id="VSSQ01013460">
    <property type="protein sequence ID" value="MPM51539.1"/>
    <property type="molecule type" value="Genomic_DNA"/>
</dbReference>
<sequence>MVRRQVGVHPDDAGPRRAAGIAERRVAAGQDDLEEGPVVGLPLRGGLAVDGDRAVRAGDLAVAAVDALGGVDVELAGALVDGVDRTFLHAGAVHVVDAAVADHVRHCSVSFGRVAREQVESGVEQHGGVVDRRGRLAEADRDQPDLPGVVGDVARGVDPRDRGLHPRVDGDPSIDQAEAPVVHRAEVGGEAERRDDGLGGQRDRPVLPGDAHLGAADPAVAADLGHLGVDEHPDVAVADPVDRPLVGPEPVAAVHHRHRPGDRLQVQGPVEGAVAAADDHHVLVIVDGEIGDEVAHPAAQPVEAGGERAGGEGPDPAGQHDRPGVDGATGAGGQHHLAGARGGGQPLHLLVEPELRAEGLGLQHQRVDQVAAADRGIPGDVEDRLLRVHPDHLTADLRQGVDDRGPQATEAGTVGRVQPGGAGADDQQVDMGGGGPVMTPGCGGHVRSLSCRGPEPVPEEIGLVTGDLLDDRGVREPPDVLATDGGVRLRGGPRAQRDRITGGEGEQLRLHRALHRDEPPHGALDGGADGEVAVVGEDHRLVRAERRGDPLTLLLEQGDAVVLVVPALVAVEGTGVLGEW</sequence>
<comment type="caution">
    <text evidence="2">The sequence shown here is derived from an EMBL/GenBank/DDBJ whole genome shotgun (WGS) entry which is preliminary data.</text>
</comment>
<feature type="compositionally biased region" description="Basic and acidic residues" evidence="1">
    <location>
        <begin position="129"/>
        <end position="144"/>
    </location>
</feature>
<evidence type="ECO:0000313" key="2">
    <source>
        <dbReference type="EMBL" id="MPM51539.1"/>
    </source>
</evidence>
<evidence type="ECO:0000256" key="1">
    <source>
        <dbReference type="SAM" id="MobiDB-lite"/>
    </source>
</evidence>
<dbReference type="AntiFam" id="ANF00233">
    <property type="entry name" value="Shadow ORF (opposite trxB)"/>
</dbReference>
<proteinExistence type="predicted"/>
<name>A0A645AED1_9ZZZZ</name>
<accession>A0A645AED1</accession>
<feature type="compositionally biased region" description="Basic and acidic residues" evidence="1">
    <location>
        <begin position="181"/>
        <end position="205"/>
    </location>
</feature>